<dbReference type="Proteomes" id="UP001165121">
    <property type="component" value="Unassembled WGS sequence"/>
</dbReference>
<sequence>MREKIGPRWHKSRFGRSSAKTSEPPVHVARPKVQLRDGDVEAFRNLAHSVISRTLAHECEYRRKGFPEPEAQEWKLVKRQNGLRVYKCKILEEFQPSVSQSNGLARAPTAFSIGSINGSLEDVLYGLHAKTHSEMYVSNTFLNKRPTKCAVLSVIERGSDRDPYKQLALKWVLSQTIAGPRNENYHDMCAIESMGTGVDGRGEHFGYRLLKSVDMSDYPPAGN</sequence>
<dbReference type="AlphaFoldDB" id="A0A9W7D6V4"/>
<protein>
    <submittedName>
        <fullName evidence="2">Unnamed protein product</fullName>
    </submittedName>
</protein>
<comment type="caution">
    <text evidence="2">The sequence shown here is derived from an EMBL/GenBank/DDBJ whole genome shotgun (WGS) entry which is preliminary data.</text>
</comment>
<dbReference type="OrthoDB" id="96857at2759"/>
<name>A0A9W7D6V4_9STRA</name>
<evidence type="ECO:0000313" key="2">
    <source>
        <dbReference type="EMBL" id="GMF58722.1"/>
    </source>
</evidence>
<dbReference type="PANTHER" id="PTHR13510:SF44">
    <property type="entry name" value="RABENOSYN-5"/>
    <property type="match status" value="1"/>
</dbReference>
<dbReference type="EMBL" id="BSXT01004720">
    <property type="protein sequence ID" value="GMF58722.1"/>
    <property type="molecule type" value="Genomic_DNA"/>
</dbReference>
<evidence type="ECO:0000256" key="1">
    <source>
        <dbReference type="SAM" id="MobiDB-lite"/>
    </source>
</evidence>
<organism evidence="2 3">
    <name type="scientific">Phytophthora fragariaefolia</name>
    <dbReference type="NCBI Taxonomy" id="1490495"/>
    <lineage>
        <taxon>Eukaryota</taxon>
        <taxon>Sar</taxon>
        <taxon>Stramenopiles</taxon>
        <taxon>Oomycota</taxon>
        <taxon>Peronosporomycetes</taxon>
        <taxon>Peronosporales</taxon>
        <taxon>Peronosporaceae</taxon>
        <taxon>Phytophthora</taxon>
    </lineage>
</organism>
<evidence type="ECO:0000313" key="3">
    <source>
        <dbReference type="Proteomes" id="UP001165121"/>
    </source>
</evidence>
<feature type="region of interest" description="Disordered" evidence="1">
    <location>
        <begin position="1"/>
        <end position="27"/>
    </location>
</feature>
<keyword evidence="3" id="KW-1185">Reference proteome</keyword>
<accession>A0A9W7D6V4</accession>
<gene>
    <name evidence="2" type="ORF">Pfra01_002529800</name>
</gene>
<reference evidence="2" key="1">
    <citation type="submission" date="2023-04" db="EMBL/GenBank/DDBJ databases">
        <title>Phytophthora fragariaefolia NBRC 109709.</title>
        <authorList>
            <person name="Ichikawa N."/>
            <person name="Sato H."/>
            <person name="Tonouchi N."/>
        </authorList>
    </citation>
    <scope>NUCLEOTIDE SEQUENCE</scope>
    <source>
        <strain evidence="2">NBRC 109709</strain>
    </source>
</reference>
<proteinExistence type="predicted"/>
<dbReference type="InterPro" id="IPR052727">
    <property type="entry name" value="Rab4/Rab5_effector"/>
</dbReference>
<dbReference type="PANTHER" id="PTHR13510">
    <property type="entry name" value="FYVE-FINGER-CONTAINING RAB5 EFFECTOR PROTEIN RABENOSYN-5-RELATED"/>
    <property type="match status" value="1"/>
</dbReference>